<dbReference type="PRINTS" id="PR00092">
    <property type="entry name" value="TYROSINASE"/>
</dbReference>
<dbReference type="InterPro" id="IPR002227">
    <property type="entry name" value="Tyrosinase_Cu-bd"/>
</dbReference>
<feature type="domain" description="Tyrosinase copper-binding" evidence="2">
    <location>
        <begin position="145"/>
        <end position="162"/>
    </location>
</feature>
<dbReference type="AlphaFoldDB" id="A0A1I7XHG2"/>
<evidence type="ECO:0000313" key="3">
    <source>
        <dbReference type="Proteomes" id="UP000095283"/>
    </source>
</evidence>
<dbReference type="Gene3D" id="1.10.1280.10">
    <property type="entry name" value="Di-copper center containing domain from catechol oxidase"/>
    <property type="match status" value="1"/>
</dbReference>
<dbReference type="Proteomes" id="UP000095283">
    <property type="component" value="Unplaced"/>
</dbReference>
<dbReference type="PROSITE" id="PS00497">
    <property type="entry name" value="TYROSINASE_1"/>
    <property type="match status" value="1"/>
</dbReference>
<organism evidence="3 4">
    <name type="scientific">Heterorhabditis bacteriophora</name>
    <name type="common">Entomopathogenic nematode worm</name>
    <dbReference type="NCBI Taxonomy" id="37862"/>
    <lineage>
        <taxon>Eukaryota</taxon>
        <taxon>Metazoa</taxon>
        <taxon>Ecdysozoa</taxon>
        <taxon>Nematoda</taxon>
        <taxon>Chromadorea</taxon>
        <taxon>Rhabditida</taxon>
        <taxon>Rhabditina</taxon>
        <taxon>Rhabditomorpha</taxon>
        <taxon>Strongyloidea</taxon>
        <taxon>Heterorhabditidae</taxon>
        <taxon>Heterorhabditis</taxon>
    </lineage>
</organism>
<name>A0A1I7XHG2_HETBA</name>
<evidence type="ECO:0000313" key="4">
    <source>
        <dbReference type="WBParaSite" id="Hba_16935"/>
    </source>
</evidence>
<keyword evidence="1" id="KW-0479">Metal-binding</keyword>
<dbReference type="PANTHER" id="PTHR11474:SF50">
    <property type="entry name" value="TYROSINASE COPPER-BINDING DOMAIN-CONTAINING PROTEIN"/>
    <property type="match status" value="1"/>
</dbReference>
<reference evidence="4" key="1">
    <citation type="submission" date="2016-11" db="UniProtKB">
        <authorList>
            <consortium name="WormBaseParasite"/>
        </authorList>
    </citation>
    <scope>IDENTIFICATION</scope>
</reference>
<evidence type="ECO:0000256" key="1">
    <source>
        <dbReference type="ARBA" id="ARBA00022723"/>
    </source>
</evidence>
<protein>
    <submittedName>
        <fullName evidence="4">Tyrosinase_Cu-bd domain-containing protein</fullName>
    </submittedName>
</protein>
<dbReference type="InterPro" id="IPR050316">
    <property type="entry name" value="Tyrosinase/Hemocyanin"/>
</dbReference>
<dbReference type="GO" id="GO:0016491">
    <property type="term" value="F:oxidoreductase activity"/>
    <property type="evidence" value="ECO:0007669"/>
    <property type="project" value="InterPro"/>
</dbReference>
<dbReference type="GO" id="GO:0046872">
    <property type="term" value="F:metal ion binding"/>
    <property type="evidence" value="ECO:0007669"/>
    <property type="project" value="UniProtKB-KW"/>
</dbReference>
<accession>A0A1I7XHG2</accession>
<keyword evidence="3" id="KW-1185">Reference proteome</keyword>
<dbReference type="Pfam" id="PF00264">
    <property type="entry name" value="Tyrosinase"/>
    <property type="match status" value="1"/>
</dbReference>
<dbReference type="WBParaSite" id="Hba_16935">
    <property type="protein sequence ID" value="Hba_16935"/>
    <property type="gene ID" value="Hba_16935"/>
</dbReference>
<dbReference type="InterPro" id="IPR008922">
    <property type="entry name" value="Di-copper_centre_dom_sf"/>
</dbReference>
<sequence>MGYSFSNQRSVLLNGNLYTETLDQPWFRVFHPPHLPIPDKLVNETAFGKHELPPDDIYAPHEWTEEEKKYLPCLDLKCVCPYYSGKAVGSKCILQNGKLLKKAIRKEIRTLTDSERMLVENALNKMKSAGIYDRISFVHKYGGMHEGPGFFTWHREYLKRAELIFRRFLPMGSQLGIPYWDSSLESHLPEPKDSLFFSNIFVGSTNENGYVNTGPYAHWNIMEGTRPVRRFIEDNSQGEVLNDARIDLVLNQTDINAVLAAVLPLEVFRNYLNIVFSWINRKYINYRIQSCPIIIRDDRLLEYSHDYVHYFINGDMKQTFSSSSETREERESAYPPAFPNCYPQKHFADSRLEELEPYTNQDALSNKYTDFMYAYEQRPKCDAAHGCDSRYLFCYTNKNDQSRCMAKVRRGGNCAGFEGTDICYEGYCKQGICINHNNHIDKYVMM</sequence>
<dbReference type="PANTHER" id="PTHR11474">
    <property type="entry name" value="TYROSINASE FAMILY MEMBER"/>
    <property type="match status" value="1"/>
</dbReference>
<proteinExistence type="predicted"/>
<evidence type="ECO:0000259" key="2">
    <source>
        <dbReference type="PROSITE" id="PS00497"/>
    </source>
</evidence>
<dbReference type="SUPFAM" id="SSF48056">
    <property type="entry name" value="Di-copper centre-containing domain"/>
    <property type="match status" value="1"/>
</dbReference>